<dbReference type="EMBL" id="MU150231">
    <property type="protein sequence ID" value="KAF9468813.1"/>
    <property type="molecule type" value="Genomic_DNA"/>
</dbReference>
<reference evidence="2" key="1">
    <citation type="submission" date="2020-11" db="EMBL/GenBank/DDBJ databases">
        <authorList>
            <consortium name="DOE Joint Genome Institute"/>
            <person name="Ahrendt S."/>
            <person name="Riley R."/>
            <person name="Andreopoulos W."/>
            <person name="Labutti K."/>
            <person name="Pangilinan J."/>
            <person name="Ruiz-Duenas F.J."/>
            <person name="Barrasa J.M."/>
            <person name="Sanchez-Garcia M."/>
            <person name="Camarero S."/>
            <person name="Miyauchi S."/>
            <person name="Serrano A."/>
            <person name="Linde D."/>
            <person name="Babiker R."/>
            <person name="Drula E."/>
            <person name="Ayuso-Fernandez I."/>
            <person name="Pacheco R."/>
            <person name="Padilla G."/>
            <person name="Ferreira P."/>
            <person name="Barriuso J."/>
            <person name="Kellner H."/>
            <person name="Castanera R."/>
            <person name="Alfaro M."/>
            <person name="Ramirez L."/>
            <person name="Pisabarro A.G."/>
            <person name="Kuo A."/>
            <person name="Tritt A."/>
            <person name="Lipzen A."/>
            <person name="He G."/>
            <person name="Yan M."/>
            <person name="Ng V."/>
            <person name="Cullen D."/>
            <person name="Martin F."/>
            <person name="Rosso M.-N."/>
            <person name="Henrissat B."/>
            <person name="Hibbett D."/>
            <person name="Martinez A.T."/>
            <person name="Grigoriev I.V."/>
        </authorList>
    </citation>
    <scope>NUCLEOTIDE SEQUENCE</scope>
    <source>
        <strain evidence="2">CBS 247.69</strain>
    </source>
</reference>
<evidence type="ECO:0000313" key="3">
    <source>
        <dbReference type="Proteomes" id="UP000807353"/>
    </source>
</evidence>
<organism evidence="2 3">
    <name type="scientific">Collybia nuda</name>
    <dbReference type="NCBI Taxonomy" id="64659"/>
    <lineage>
        <taxon>Eukaryota</taxon>
        <taxon>Fungi</taxon>
        <taxon>Dikarya</taxon>
        <taxon>Basidiomycota</taxon>
        <taxon>Agaricomycotina</taxon>
        <taxon>Agaricomycetes</taxon>
        <taxon>Agaricomycetidae</taxon>
        <taxon>Agaricales</taxon>
        <taxon>Tricholomatineae</taxon>
        <taxon>Clitocybaceae</taxon>
        <taxon>Collybia</taxon>
    </lineage>
</organism>
<accession>A0A9P5YF37</accession>
<feature type="chain" id="PRO_5040222725" evidence="1">
    <location>
        <begin position="20"/>
        <end position="182"/>
    </location>
</feature>
<dbReference type="Proteomes" id="UP000807353">
    <property type="component" value="Unassembled WGS sequence"/>
</dbReference>
<evidence type="ECO:0000313" key="2">
    <source>
        <dbReference type="EMBL" id="KAF9468813.1"/>
    </source>
</evidence>
<keyword evidence="1" id="KW-0732">Signal</keyword>
<keyword evidence="3" id="KW-1185">Reference proteome</keyword>
<sequence length="182" mass="19527">MFSSMKVFTTLSLLTFAAANPTLLPRTCKPNFQGRPLTIYKQPEITDIGVYEWTPVNAVGGHISLVQEFDSFKKDEFIVEFTGTPTNTYQIKMVADTAHKLALTAGANGDLAFSVATSEVSASQEFAISCDVCATDEGRGENCVISHPASNTCVSGSKPGQTLVLAACDGSENQTYNLWEGI</sequence>
<comment type="caution">
    <text evidence="2">The sequence shown here is derived from an EMBL/GenBank/DDBJ whole genome shotgun (WGS) entry which is preliminary data.</text>
</comment>
<name>A0A9P5YF37_9AGAR</name>
<protein>
    <submittedName>
        <fullName evidence="2">Uncharacterized protein</fullName>
    </submittedName>
</protein>
<proteinExistence type="predicted"/>
<evidence type="ECO:0000256" key="1">
    <source>
        <dbReference type="SAM" id="SignalP"/>
    </source>
</evidence>
<feature type="signal peptide" evidence="1">
    <location>
        <begin position="1"/>
        <end position="19"/>
    </location>
</feature>
<dbReference type="OrthoDB" id="3031673at2759"/>
<dbReference type="AlphaFoldDB" id="A0A9P5YF37"/>
<gene>
    <name evidence="2" type="ORF">BDZ94DRAFT_1317400</name>
</gene>